<comment type="caution">
    <text evidence="1">The sequence shown here is derived from an EMBL/GenBank/DDBJ whole genome shotgun (WGS) entry which is preliminary data.</text>
</comment>
<dbReference type="EMBL" id="LACH01000003">
    <property type="protein sequence ID" value="KJZ67271.1"/>
    <property type="molecule type" value="Genomic_DNA"/>
</dbReference>
<evidence type="ECO:0000313" key="2">
    <source>
        <dbReference type="Proteomes" id="UP000033400"/>
    </source>
</evidence>
<sequence length="176" mass="19421">MSRASSLNPKLLKEIVKGVERTTTIGLACAIAKVSEAAFYRWQARGRDILADNPDLDNLTDEECLFVELVESVERAKKLSCLPAIDTIQKAIKSGDVKAAEKLLSRRMPDDFGDFERKEITVKTDSTGEITTGIALIPTMAPELDLAQLLQQQQTDAFQLAKTRTNELSGNDHSKN</sequence>
<name>A0A0F4VEQ4_PSEFL</name>
<reference evidence="1 2" key="1">
    <citation type="submission" date="2015-03" db="EMBL/GenBank/DDBJ databases">
        <title>Comparative genomics of Pseudomonas insights into diversity of traits involved in vanlence and defense.</title>
        <authorList>
            <person name="Qin Y."/>
        </authorList>
    </citation>
    <scope>NUCLEOTIDE SEQUENCE [LARGE SCALE GENOMIC DNA]</scope>
    <source>
        <strain evidence="1 2">H24</strain>
    </source>
</reference>
<dbReference type="OrthoDB" id="9941987at2"/>
<dbReference type="AlphaFoldDB" id="A0A0F4VEQ4"/>
<dbReference type="RefSeq" id="WP_046052634.1">
    <property type="nucleotide sequence ID" value="NZ_LACH01000003.1"/>
</dbReference>
<proteinExistence type="predicted"/>
<evidence type="ECO:0000313" key="1">
    <source>
        <dbReference type="EMBL" id="KJZ67271.1"/>
    </source>
</evidence>
<protein>
    <submittedName>
        <fullName evidence="1">Uncharacterized protein</fullName>
    </submittedName>
</protein>
<organism evidence="1 2">
    <name type="scientific">Pseudomonas fluorescens</name>
    <dbReference type="NCBI Taxonomy" id="294"/>
    <lineage>
        <taxon>Bacteria</taxon>
        <taxon>Pseudomonadati</taxon>
        <taxon>Pseudomonadota</taxon>
        <taxon>Gammaproteobacteria</taxon>
        <taxon>Pseudomonadales</taxon>
        <taxon>Pseudomonadaceae</taxon>
        <taxon>Pseudomonas</taxon>
    </lineage>
</organism>
<dbReference type="Proteomes" id="UP000033400">
    <property type="component" value="Unassembled WGS sequence"/>
</dbReference>
<dbReference type="PATRIC" id="fig|294.133.peg.2392"/>
<gene>
    <name evidence="1" type="ORF">VD17_03160</name>
</gene>
<accession>A0A0F4VEQ4</accession>